<dbReference type="VEuPathDB" id="FungiDB:ACJ73_01680"/>
<keyword evidence="4" id="KW-0378">Hydrolase</keyword>
<feature type="compositionally biased region" description="Basic and acidic residues" evidence="8">
    <location>
        <begin position="328"/>
        <end position="341"/>
    </location>
</feature>
<evidence type="ECO:0000256" key="4">
    <source>
        <dbReference type="ARBA" id="ARBA00022801"/>
    </source>
</evidence>
<dbReference type="EMBL" id="LGTZ01000158">
    <property type="protein sequence ID" value="OJD26932.1"/>
    <property type="molecule type" value="Genomic_DNA"/>
</dbReference>
<keyword evidence="5" id="KW-0190">Covalent protein-DNA linkage</keyword>
<keyword evidence="6" id="KW-0238">DNA-binding</keyword>
<dbReference type="InterPro" id="IPR003738">
    <property type="entry name" value="SRAP"/>
</dbReference>
<proteinExistence type="inferred from homology"/>
<evidence type="ECO:0000256" key="3">
    <source>
        <dbReference type="ARBA" id="ARBA00022763"/>
    </source>
</evidence>
<dbReference type="GO" id="GO:0016829">
    <property type="term" value="F:lyase activity"/>
    <property type="evidence" value="ECO:0007669"/>
    <property type="project" value="UniProtKB-KW"/>
</dbReference>
<protein>
    <recommendedName>
        <fullName evidence="11">DUF159 domain protein</fullName>
    </recommendedName>
</protein>
<dbReference type="PANTHER" id="PTHR13604:SF0">
    <property type="entry name" value="ABASIC SITE PROCESSING PROTEIN HMCES"/>
    <property type="match status" value="1"/>
</dbReference>
<dbReference type="OrthoDB" id="2111841at2759"/>
<dbReference type="GO" id="GO:0106300">
    <property type="term" value="P:protein-DNA covalent cross-linking repair"/>
    <property type="evidence" value="ECO:0007669"/>
    <property type="project" value="InterPro"/>
</dbReference>
<dbReference type="Gene3D" id="3.90.1680.10">
    <property type="entry name" value="SOS response associated peptidase-like"/>
    <property type="match status" value="1"/>
</dbReference>
<evidence type="ECO:0000256" key="6">
    <source>
        <dbReference type="ARBA" id="ARBA00023125"/>
    </source>
</evidence>
<dbReference type="GO" id="GO:0006508">
    <property type="term" value="P:proteolysis"/>
    <property type="evidence" value="ECO:0007669"/>
    <property type="project" value="UniProtKB-KW"/>
</dbReference>
<comment type="caution">
    <text evidence="9">The sequence shown here is derived from an EMBL/GenBank/DDBJ whole genome shotgun (WGS) entry which is preliminary data.</text>
</comment>
<dbReference type="STRING" id="1658174.A0A1J9RG14"/>
<feature type="compositionally biased region" description="Polar residues" evidence="8">
    <location>
        <begin position="342"/>
        <end position="360"/>
    </location>
</feature>
<reference evidence="9 10" key="1">
    <citation type="submission" date="2015-08" db="EMBL/GenBank/DDBJ databases">
        <title>Emmonsia species relationships and genome sequence.</title>
        <authorList>
            <person name="Cuomo C.A."/>
            <person name="Schwartz I.S."/>
            <person name="Kenyon C."/>
            <person name="De Hoog G.S."/>
            <person name="Govender N.P."/>
            <person name="Botha A."/>
            <person name="Moreno L."/>
            <person name="De Vries M."/>
            <person name="Munoz J.F."/>
            <person name="Stielow J.B."/>
        </authorList>
    </citation>
    <scope>NUCLEOTIDE SEQUENCE [LARGE SCALE GENOMIC DNA]</scope>
    <source>
        <strain evidence="9 10">EI222</strain>
    </source>
</reference>
<feature type="region of interest" description="Disordered" evidence="8">
    <location>
        <begin position="290"/>
        <end position="440"/>
    </location>
</feature>
<evidence type="ECO:0008006" key="11">
    <source>
        <dbReference type="Google" id="ProtNLM"/>
    </source>
</evidence>
<name>A0A1J9RG14_9EURO</name>
<feature type="region of interest" description="Disordered" evidence="8">
    <location>
        <begin position="51"/>
        <end position="86"/>
    </location>
</feature>
<comment type="similarity">
    <text evidence="1">Belongs to the SOS response-associated peptidase family.</text>
</comment>
<evidence type="ECO:0000256" key="5">
    <source>
        <dbReference type="ARBA" id="ARBA00023124"/>
    </source>
</evidence>
<dbReference type="Proteomes" id="UP000242791">
    <property type="component" value="Unassembled WGS sequence"/>
</dbReference>
<sequence length="440" mass="48748">MCGRYAMGIRLAFIRNQLQQRGHPVDEAADDDDVRQTYNFAPGSYGAVYRADTSDHGGAVGSQDDDTGRNEQAEDEGAHDEPTKTPERRTLYKLQSMKWGLIPFWTKRSPDYGSMLKTINCRDDSLIEDRGMWTSMKKKKRCVVICQGFYEWLKKGPGGKEKVPHYVRRKDGDLMCFAGLWDCVQYEGSDEKLYTYTIITTDSNPYLKFLHDRMPVILDQGSPEMATWLDPHRVTWSKALQSILKPYEGELECYPVSKEVGKVGNNSPDFIIPVNSKENKSNIANFFAGAGSKGSKGEPGRKAQSGDISKTSGEKPGAKVISALVQESKIKQEEEAHKDEINLTSSKSDPDAQSASQTSSAKRKRGSPKADEDTDVATKLPKVTQSGSAQLPSEKAVFHSPTKPGGRKMRSATSNGSIFKQGGAKRTTSGTQRITNFFKK</sequence>
<dbReference type="AlphaFoldDB" id="A0A1J9RG14"/>
<evidence type="ECO:0000256" key="8">
    <source>
        <dbReference type="SAM" id="MobiDB-lite"/>
    </source>
</evidence>
<gene>
    <name evidence="9" type="ORF">ACJ73_01680</name>
</gene>
<keyword evidence="2" id="KW-0645">Protease</keyword>
<dbReference type="Pfam" id="PF02586">
    <property type="entry name" value="SRAP"/>
    <property type="match status" value="1"/>
</dbReference>
<evidence type="ECO:0000313" key="10">
    <source>
        <dbReference type="Proteomes" id="UP000242791"/>
    </source>
</evidence>
<keyword evidence="7" id="KW-0456">Lyase</keyword>
<accession>A0A1J9RG14</accession>
<organism evidence="9 10">
    <name type="scientific">Blastomyces percursus</name>
    <dbReference type="NCBI Taxonomy" id="1658174"/>
    <lineage>
        <taxon>Eukaryota</taxon>
        <taxon>Fungi</taxon>
        <taxon>Dikarya</taxon>
        <taxon>Ascomycota</taxon>
        <taxon>Pezizomycotina</taxon>
        <taxon>Eurotiomycetes</taxon>
        <taxon>Eurotiomycetidae</taxon>
        <taxon>Onygenales</taxon>
        <taxon>Ajellomycetaceae</taxon>
        <taxon>Blastomyces</taxon>
    </lineage>
</organism>
<evidence type="ECO:0000256" key="1">
    <source>
        <dbReference type="ARBA" id="ARBA00008136"/>
    </source>
</evidence>
<evidence type="ECO:0000256" key="7">
    <source>
        <dbReference type="ARBA" id="ARBA00023239"/>
    </source>
</evidence>
<keyword evidence="10" id="KW-1185">Reference proteome</keyword>
<dbReference type="GO" id="GO:0003697">
    <property type="term" value="F:single-stranded DNA binding"/>
    <property type="evidence" value="ECO:0007669"/>
    <property type="project" value="InterPro"/>
</dbReference>
<dbReference type="PANTHER" id="PTHR13604">
    <property type="entry name" value="DC12-RELATED"/>
    <property type="match status" value="1"/>
</dbReference>
<evidence type="ECO:0000313" key="9">
    <source>
        <dbReference type="EMBL" id="OJD26932.1"/>
    </source>
</evidence>
<evidence type="ECO:0000256" key="2">
    <source>
        <dbReference type="ARBA" id="ARBA00022670"/>
    </source>
</evidence>
<dbReference type="SUPFAM" id="SSF143081">
    <property type="entry name" value="BB1717-like"/>
    <property type="match status" value="1"/>
</dbReference>
<feature type="compositionally biased region" description="Polar residues" evidence="8">
    <location>
        <begin position="426"/>
        <end position="440"/>
    </location>
</feature>
<dbReference type="GO" id="GO:0008233">
    <property type="term" value="F:peptidase activity"/>
    <property type="evidence" value="ECO:0007669"/>
    <property type="project" value="UniProtKB-KW"/>
</dbReference>
<keyword evidence="3" id="KW-0227">DNA damage</keyword>
<dbReference type="InterPro" id="IPR036590">
    <property type="entry name" value="SRAP-like"/>
</dbReference>